<keyword evidence="2 4" id="KW-0479">Metal-binding</keyword>
<dbReference type="PANTHER" id="PTHR30632">
    <property type="entry name" value="MOLYBDATE-BINDING PERIPLASMIC PROTEIN"/>
    <property type="match status" value="1"/>
</dbReference>
<evidence type="ECO:0000313" key="7">
    <source>
        <dbReference type="Proteomes" id="UP000307956"/>
    </source>
</evidence>
<reference evidence="6 7" key="1">
    <citation type="submission" date="2019-04" db="EMBL/GenBank/DDBJ databases">
        <title>Azoarcus rhizosphaerae sp. nov. isolated from rhizosphere of Ficus religiosa.</title>
        <authorList>
            <person name="Lin S.-Y."/>
            <person name="Hameed A."/>
            <person name="Hsu Y.-H."/>
            <person name="Young C.-C."/>
        </authorList>
    </citation>
    <scope>NUCLEOTIDE SEQUENCE [LARGE SCALE GENOMIC DNA]</scope>
    <source>
        <strain evidence="6 7">CC-YHH848</strain>
    </source>
</reference>
<dbReference type="InterPro" id="IPR005950">
    <property type="entry name" value="ModA"/>
</dbReference>
<evidence type="ECO:0000256" key="3">
    <source>
        <dbReference type="ARBA" id="ARBA00022729"/>
    </source>
</evidence>
<feature type="binding site" evidence="4">
    <location>
        <position position="59"/>
    </location>
    <ligand>
        <name>molybdate</name>
        <dbReference type="ChEBI" id="CHEBI:36264"/>
    </ligand>
</feature>
<name>A0A4S4AD17_9RHOO</name>
<protein>
    <submittedName>
        <fullName evidence="6">Molybdate ABC transporter substrate-binding protein</fullName>
    </submittedName>
</protein>
<dbReference type="Proteomes" id="UP000307956">
    <property type="component" value="Unassembled WGS sequence"/>
</dbReference>
<proteinExistence type="inferred from homology"/>
<dbReference type="GO" id="GO:0015689">
    <property type="term" value="P:molybdate ion transport"/>
    <property type="evidence" value="ECO:0007669"/>
    <property type="project" value="InterPro"/>
</dbReference>
<dbReference type="GO" id="GO:0030973">
    <property type="term" value="F:molybdate ion binding"/>
    <property type="evidence" value="ECO:0007669"/>
    <property type="project" value="InterPro"/>
</dbReference>
<dbReference type="OrthoDB" id="9785015at2"/>
<dbReference type="PIRSF" id="PIRSF004846">
    <property type="entry name" value="ModA"/>
    <property type="match status" value="1"/>
</dbReference>
<evidence type="ECO:0000256" key="2">
    <source>
        <dbReference type="ARBA" id="ARBA00022723"/>
    </source>
</evidence>
<comment type="similarity">
    <text evidence="1">Belongs to the bacterial solute-binding protein ModA family.</text>
</comment>
<evidence type="ECO:0000256" key="5">
    <source>
        <dbReference type="SAM" id="SignalP"/>
    </source>
</evidence>
<gene>
    <name evidence="6" type="primary">modA</name>
    <name evidence="6" type="ORF">E6O51_18840</name>
</gene>
<dbReference type="Gene3D" id="3.40.190.10">
    <property type="entry name" value="Periplasmic binding protein-like II"/>
    <property type="match status" value="2"/>
</dbReference>
<dbReference type="GO" id="GO:0046872">
    <property type="term" value="F:metal ion binding"/>
    <property type="evidence" value="ECO:0007669"/>
    <property type="project" value="UniProtKB-KW"/>
</dbReference>
<organism evidence="6 7">
    <name type="scientific">Pseudothauera rhizosphaerae</name>
    <dbReference type="NCBI Taxonomy" id="2565932"/>
    <lineage>
        <taxon>Bacteria</taxon>
        <taxon>Pseudomonadati</taxon>
        <taxon>Pseudomonadota</taxon>
        <taxon>Betaproteobacteria</taxon>
        <taxon>Rhodocyclales</taxon>
        <taxon>Zoogloeaceae</taxon>
        <taxon>Pseudothauera</taxon>
    </lineage>
</organism>
<evidence type="ECO:0000256" key="4">
    <source>
        <dbReference type="PIRSR" id="PIRSR004846-1"/>
    </source>
</evidence>
<feature type="binding site" evidence="4">
    <location>
        <position position="169"/>
    </location>
    <ligand>
        <name>molybdate</name>
        <dbReference type="ChEBI" id="CHEBI:36264"/>
    </ligand>
</feature>
<dbReference type="PANTHER" id="PTHR30632:SF14">
    <property type="entry name" value="TUNGSTATE_MOLYBDATE_CHROMATE-BINDING PROTEIN MODA"/>
    <property type="match status" value="1"/>
</dbReference>
<dbReference type="NCBIfam" id="TIGR01256">
    <property type="entry name" value="modA"/>
    <property type="match status" value="1"/>
</dbReference>
<dbReference type="AlphaFoldDB" id="A0A4S4AD17"/>
<dbReference type="RefSeq" id="WP_136386560.1">
    <property type="nucleotide sequence ID" value="NZ_SSOD01000019.1"/>
</dbReference>
<dbReference type="SUPFAM" id="SSF53850">
    <property type="entry name" value="Periplasmic binding protein-like II"/>
    <property type="match status" value="1"/>
</dbReference>
<keyword evidence="7" id="KW-1185">Reference proteome</keyword>
<dbReference type="Pfam" id="PF13531">
    <property type="entry name" value="SBP_bac_11"/>
    <property type="match status" value="1"/>
</dbReference>
<accession>A0A4S4AD17</accession>
<evidence type="ECO:0000256" key="1">
    <source>
        <dbReference type="ARBA" id="ARBA00009175"/>
    </source>
</evidence>
<evidence type="ECO:0000313" key="6">
    <source>
        <dbReference type="EMBL" id="THF56889.1"/>
    </source>
</evidence>
<sequence length="253" mass="26579">MKSLFRILAVLAAAVLPALASAAEIKVAVAANFHGTLQKLAPIYQAASGNTLTLSSGSSGAFYTQIVNGAPFDVFLSADSERPERLAKEGHAINGTRFVYALGVPVLWSATPGVVDAEGKVLKTGKFRHLAIAEPRNAPYGAAAQQILTHLGVWDALERDSRIVKGNSIGQTHSQVGSGAAELGFVALAQVKTPEGIAGSHWIPPSDLYTPIAQSAVVLTRADDVPAAIHFLTWLRTDAKAREVIEAAGYGFE</sequence>
<keyword evidence="3 5" id="KW-0732">Signal</keyword>
<feature type="signal peptide" evidence="5">
    <location>
        <begin position="1"/>
        <end position="22"/>
    </location>
</feature>
<dbReference type="InterPro" id="IPR050682">
    <property type="entry name" value="ModA/WtpA"/>
</dbReference>
<keyword evidence="4" id="KW-0500">Molybdenum</keyword>
<comment type="caution">
    <text evidence="6">The sequence shown here is derived from an EMBL/GenBank/DDBJ whole genome shotgun (WGS) entry which is preliminary data.</text>
</comment>
<feature type="chain" id="PRO_5020859029" evidence="5">
    <location>
        <begin position="23"/>
        <end position="253"/>
    </location>
</feature>
<dbReference type="InterPro" id="IPR044084">
    <property type="entry name" value="AvModA-like_subst-bd"/>
</dbReference>
<dbReference type="EMBL" id="SSOD01000019">
    <property type="protein sequence ID" value="THF56889.1"/>
    <property type="molecule type" value="Genomic_DNA"/>
</dbReference>
<dbReference type="CDD" id="cd13539">
    <property type="entry name" value="PBP2_AvModA"/>
    <property type="match status" value="1"/>
</dbReference>